<name>A0A1H5WDV9_XYLRU</name>
<proteinExistence type="predicted"/>
<evidence type="ECO:0000313" key="5">
    <source>
        <dbReference type="Proteomes" id="UP000236735"/>
    </source>
</evidence>
<keyword evidence="1" id="KW-0732">Signal</keyword>
<evidence type="ECO:0000259" key="3">
    <source>
        <dbReference type="Pfam" id="PF17415"/>
    </source>
</evidence>
<dbReference type="AlphaFoldDB" id="A0A1H5WDV9"/>
<dbReference type="Gene3D" id="2.40.50.500">
    <property type="entry name" value="NigD-like N-terminal OB domain"/>
    <property type="match status" value="1"/>
</dbReference>
<dbReference type="Gene3D" id="2.60.40.2370">
    <property type="entry name" value="NigD-like, C-terminal beta sandwich domain"/>
    <property type="match status" value="1"/>
</dbReference>
<evidence type="ECO:0000313" key="4">
    <source>
        <dbReference type="EMBL" id="SEF97665.1"/>
    </source>
</evidence>
<protein>
    <submittedName>
        <fullName evidence="4">NigD-like protein</fullName>
    </submittedName>
</protein>
<gene>
    <name evidence="4" type="ORF">SAMN05216354_2291</name>
</gene>
<sequence length="247" mass="27940">MKMKKKKLLLAVLGLVVSSMAFQACSLDDDNDYDMAYPSALVTVKPNADNSQFYMQLDDSTTLIPTNLKSSPFGKKEVRALVNYYRSNEDAGHYSHAVYVNWIDSILTKTLAPCYDEAENKAKYGDDALEIVDDWVTVAEDGYLTLRFRTRWGGGSHVINLVKRVDINTPNYFALYHNAKGDKDGRIGDALVAFRLPEDMVANNHEIELTLEWKSYSGKKTAKFKMRPRQPATIATERFNAANIYIE</sequence>
<feature type="domain" description="NigD-like C-terminal" evidence="3">
    <location>
        <begin position="117"/>
        <end position="225"/>
    </location>
</feature>
<evidence type="ECO:0000256" key="1">
    <source>
        <dbReference type="SAM" id="SignalP"/>
    </source>
</evidence>
<dbReference type="InterPro" id="IPR035376">
    <property type="entry name" value="NigD_C"/>
</dbReference>
<dbReference type="Pfam" id="PF17415">
    <property type="entry name" value="NigD_C"/>
    <property type="match status" value="1"/>
</dbReference>
<dbReference type="EMBL" id="FNUV01000006">
    <property type="protein sequence ID" value="SEF97665.1"/>
    <property type="molecule type" value="Genomic_DNA"/>
</dbReference>
<dbReference type="InterPro" id="IPR038179">
    <property type="entry name" value="NigD-like_N_sf"/>
</dbReference>
<feature type="signal peptide" evidence="1">
    <location>
        <begin position="1"/>
        <end position="23"/>
    </location>
</feature>
<feature type="chain" id="PRO_5009288167" evidence="1">
    <location>
        <begin position="24"/>
        <end position="247"/>
    </location>
</feature>
<dbReference type="InterPro" id="IPR024299">
    <property type="entry name" value="NigD-like_OB_dom"/>
</dbReference>
<reference evidence="4 5" key="1">
    <citation type="submission" date="2016-10" db="EMBL/GenBank/DDBJ databases">
        <authorList>
            <person name="de Groot N.N."/>
        </authorList>
    </citation>
    <scope>NUCLEOTIDE SEQUENCE [LARGE SCALE GENOMIC DNA]</scope>
    <source>
        <strain evidence="4 5">AR32</strain>
    </source>
</reference>
<dbReference type="Pfam" id="PF12667">
    <property type="entry name" value="NigD_N"/>
    <property type="match status" value="1"/>
</dbReference>
<dbReference type="Proteomes" id="UP000236735">
    <property type="component" value="Unassembled WGS sequence"/>
</dbReference>
<evidence type="ECO:0000259" key="2">
    <source>
        <dbReference type="Pfam" id="PF12667"/>
    </source>
</evidence>
<dbReference type="PROSITE" id="PS51257">
    <property type="entry name" value="PROKAR_LIPOPROTEIN"/>
    <property type="match status" value="1"/>
</dbReference>
<dbReference type="InterPro" id="IPR038143">
    <property type="entry name" value="NigD-like_C_dom_sf"/>
</dbReference>
<organism evidence="4 5">
    <name type="scientific">Xylanibacter ruminicola</name>
    <name type="common">Prevotella ruminicola</name>
    <dbReference type="NCBI Taxonomy" id="839"/>
    <lineage>
        <taxon>Bacteria</taxon>
        <taxon>Pseudomonadati</taxon>
        <taxon>Bacteroidota</taxon>
        <taxon>Bacteroidia</taxon>
        <taxon>Bacteroidales</taxon>
        <taxon>Prevotellaceae</taxon>
        <taxon>Xylanibacter</taxon>
    </lineage>
</organism>
<feature type="domain" description="NigD-like N-terminal OB" evidence="2">
    <location>
        <begin position="41"/>
        <end position="106"/>
    </location>
</feature>
<accession>A0A1H5WDV9</accession>